<dbReference type="InterPro" id="IPR016032">
    <property type="entry name" value="Sig_transdc_resp-reg_C-effctor"/>
</dbReference>
<name>A0A2T2WP16_9FIRM</name>
<dbReference type="AlphaFoldDB" id="A0A2T2WP16"/>
<keyword evidence="1" id="KW-0238">DNA-binding</keyword>
<feature type="domain" description="OmpR/PhoB-type" evidence="2">
    <location>
        <begin position="37"/>
        <end position="105"/>
    </location>
</feature>
<sequence>MRMIPERRTAMSNGAPLIFITPTIVVDRDQQLITRYHRTLFLPARTWHLLAYLLDHPHRLIADVELIRVGWPHEMGHMHRIRQAIEPDPRHPRILLTRREVGYLLALPPFSAEKKSSSP</sequence>
<evidence type="ECO:0000259" key="2">
    <source>
        <dbReference type="SMART" id="SM00862"/>
    </source>
</evidence>
<proteinExistence type="predicted"/>
<reference evidence="3 4" key="1">
    <citation type="journal article" date="2014" name="BMC Genomics">
        <title>Comparison of environmental and isolate Sulfobacillus genomes reveals diverse carbon, sulfur, nitrogen, and hydrogen metabolisms.</title>
        <authorList>
            <person name="Justice N.B."/>
            <person name="Norman A."/>
            <person name="Brown C.T."/>
            <person name="Singh A."/>
            <person name="Thomas B.C."/>
            <person name="Banfield J.F."/>
        </authorList>
    </citation>
    <scope>NUCLEOTIDE SEQUENCE [LARGE SCALE GENOMIC DNA]</scope>
    <source>
        <strain evidence="3">AMDSBA1</strain>
    </source>
</reference>
<dbReference type="InterPro" id="IPR001867">
    <property type="entry name" value="OmpR/PhoB-type_DNA-bd"/>
</dbReference>
<organism evidence="3 4">
    <name type="scientific">Sulfobacillus benefaciens</name>
    <dbReference type="NCBI Taxonomy" id="453960"/>
    <lineage>
        <taxon>Bacteria</taxon>
        <taxon>Bacillati</taxon>
        <taxon>Bacillota</taxon>
        <taxon>Clostridia</taxon>
        <taxon>Eubacteriales</taxon>
        <taxon>Clostridiales Family XVII. Incertae Sedis</taxon>
        <taxon>Sulfobacillus</taxon>
    </lineage>
</organism>
<dbReference type="InterPro" id="IPR036388">
    <property type="entry name" value="WH-like_DNA-bd_sf"/>
</dbReference>
<dbReference type="GO" id="GO:0006355">
    <property type="term" value="P:regulation of DNA-templated transcription"/>
    <property type="evidence" value="ECO:0007669"/>
    <property type="project" value="InterPro"/>
</dbReference>
<dbReference type="SUPFAM" id="SSF46894">
    <property type="entry name" value="C-terminal effector domain of the bipartite response regulators"/>
    <property type="match status" value="1"/>
</dbReference>
<comment type="caution">
    <text evidence="3">The sequence shown here is derived from an EMBL/GenBank/DDBJ whole genome shotgun (WGS) entry which is preliminary data.</text>
</comment>
<dbReference type="GO" id="GO:0000160">
    <property type="term" value="P:phosphorelay signal transduction system"/>
    <property type="evidence" value="ECO:0007669"/>
    <property type="project" value="InterPro"/>
</dbReference>
<evidence type="ECO:0000313" key="3">
    <source>
        <dbReference type="EMBL" id="PSR23995.1"/>
    </source>
</evidence>
<dbReference type="GO" id="GO:0003677">
    <property type="term" value="F:DNA binding"/>
    <property type="evidence" value="ECO:0007669"/>
    <property type="project" value="UniProtKB-KW"/>
</dbReference>
<dbReference type="Pfam" id="PF00486">
    <property type="entry name" value="Trans_reg_C"/>
    <property type="match status" value="1"/>
</dbReference>
<evidence type="ECO:0000256" key="1">
    <source>
        <dbReference type="ARBA" id="ARBA00023125"/>
    </source>
</evidence>
<gene>
    <name evidence="3" type="ORF">C7B43_19685</name>
</gene>
<dbReference type="Proteomes" id="UP000242699">
    <property type="component" value="Unassembled WGS sequence"/>
</dbReference>
<protein>
    <recommendedName>
        <fullName evidence="2">OmpR/PhoB-type domain-containing protein</fullName>
    </recommendedName>
</protein>
<dbReference type="Gene3D" id="1.10.10.10">
    <property type="entry name" value="Winged helix-like DNA-binding domain superfamily/Winged helix DNA-binding domain"/>
    <property type="match status" value="1"/>
</dbReference>
<dbReference type="SMART" id="SM00862">
    <property type="entry name" value="Trans_reg_C"/>
    <property type="match status" value="1"/>
</dbReference>
<evidence type="ECO:0000313" key="4">
    <source>
        <dbReference type="Proteomes" id="UP000242699"/>
    </source>
</evidence>
<accession>A0A2T2WP16</accession>
<dbReference type="EMBL" id="PXYT01000088">
    <property type="protein sequence ID" value="PSR23995.1"/>
    <property type="molecule type" value="Genomic_DNA"/>
</dbReference>